<name>A0AAE3QYS0_9BACT</name>
<sequence length="129" mass="14515">MSEIRACKKCTIEMSESEESSFCNTCKCATWFEQLSGEQQAEVDSLIFTNQNLKAIVLTKDTLQIGLRNAVDLLDWRFNVLKESSRDKFEIDPDTYCKGLEGGLSEDDGTDSPTIIYSKSGRRSITLNL</sequence>
<evidence type="ECO:0000313" key="2">
    <source>
        <dbReference type="Proteomes" id="UP001232063"/>
    </source>
</evidence>
<dbReference type="Proteomes" id="UP001232063">
    <property type="component" value="Unassembled WGS sequence"/>
</dbReference>
<keyword evidence="2" id="KW-1185">Reference proteome</keyword>
<dbReference type="RefSeq" id="WP_314510042.1">
    <property type="nucleotide sequence ID" value="NZ_JASJOU010000002.1"/>
</dbReference>
<evidence type="ECO:0000313" key="1">
    <source>
        <dbReference type="EMBL" id="MDJ1500511.1"/>
    </source>
</evidence>
<dbReference type="AlphaFoldDB" id="A0AAE3QYS0"/>
<organism evidence="1 2">
    <name type="scientific">Xanthocytophaga agilis</name>
    <dbReference type="NCBI Taxonomy" id="3048010"/>
    <lineage>
        <taxon>Bacteria</taxon>
        <taxon>Pseudomonadati</taxon>
        <taxon>Bacteroidota</taxon>
        <taxon>Cytophagia</taxon>
        <taxon>Cytophagales</taxon>
        <taxon>Rhodocytophagaceae</taxon>
        <taxon>Xanthocytophaga</taxon>
    </lineage>
</organism>
<comment type="caution">
    <text evidence="1">The sequence shown here is derived from an EMBL/GenBank/DDBJ whole genome shotgun (WGS) entry which is preliminary data.</text>
</comment>
<accession>A0AAE3QYS0</accession>
<proteinExistence type="predicted"/>
<dbReference type="EMBL" id="JASJOU010000002">
    <property type="protein sequence ID" value="MDJ1500511.1"/>
    <property type="molecule type" value="Genomic_DNA"/>
</dbReference>
<protein>
    <submittedName>
        <fullName evidence="1">Uncharacterized protein</fullName>
    </submittedName>
</protein>
<reference evidence="1" key="1">
    <citation type="submission" date="2023-05" db="EMBL/GenBank/DDBJ databases">
        <authorList>
            <person name="Zhang X."/>
        </authorList>
    </citation>
    <scope>NUCLEOTIDE SEQUENCE</scope>
    <source>
        <strain evidence="1">BD1B2-1</strain>
    </source>
</reference>
<gene>
    <name evidence="1" type="ORF">QNI22_07640</name>
</gene>